<dbReference type="PANTHER" id="PTHR43975:SF2">
    <property type="entry name" value="EG:BACR7A4.14 PROTEIN-RELATED"/>
    <property type="match status" value="1"/>
</dbReference>
<dbReference type="InterPro" id="IPR036291">
    <property type="entry name" value="NAD(P)-bd_dom_sf"/>
</dbReference>
<organism evidence="1 2">
    <name type="scientific">Mesonia ostreae</name>
    <dbReference type="NCBI Taxonomy" id="861110"/>
    <lineage>
        <taxon>Bacteria</taxon>
        <taxon>Pseudomonadati</taxon>
        <taxon>Bacteroidota</taxon>
        <taxon>Flavobacteriia</taxon>
        <taxon>Flavobacteriales</taxon>
        <taxon>Flavobacteriaceae</taxon>
        <taxon>Mesonia</taxon>
    </lineage>
</organism>
<comment type="caution">
    <text evidence="1">The sequence shown here is derived from an EMBL/GenBank/DDBJ whole genome shotgun (WGS) entry which is preliminary data.</text>
</comment>
<dbReference type="Proteomes" id="UP001182991">
    <property type="component" value="Unassembled WGS sequence"/>
</dbReference>
<dbReference type="Gene3D" id="3.40.50.720">
    <property type="entry name" value="NAD(P)-binding Rossmann-like Domain"/>
    <property type="match status" value="1"/>
</dbReference>
<dbReference type="InterPro" id="IPR002347">
    <property type="entry name" value="SDR_fam"/>
</dbReference>
<evidence type="ECO:0000313" key="1">
    <source>
        <dbReference type="EMBL" id="MDT0294916.1"/>
    </source>
</evidence>
<protein>
    <submittedName>
        <fullName evidence="1">SDR family NAD(P)-dependent oxidoreductase</fullName>
    </submittedName>
</protein>
<reference evidence="2" key="1">
    <citation type="submission" date="2023-07" db="EMBL/GenBank/DDBJ databases">
        <title>Isolating and identifying novel microbial strains from the Mariana Trench.</title>
        <authorList>
            <person name="Fu H."/>
        </authorList>
    </citation>
    <scope>NUCLEOTIDE SEQUENCE [LARGE SCALE GENOMIC DNA]</scope>
    <source>
        <strain evidence="2">T-y2</strain>
    </source>
</reference>
<gene>
    <name evidence="1" type="ORF">RLT85_09740</name>
</gene>
<sequence>MKNIAADVEIETGNATIAMKVDFTEEKEIENLVNKAVDKFGKISAVVNNVDWGANTPLFGSDSEKRINGYKLNTLSDYNSTKYCMPYLKKEQNASVVFSGSAVGKHHRQNLLNTVLQKPDF</sequence>
<keyword evidence="2" id="KW-1185">Reference proteome</keyword>
<name>A0ABU2KJM8_9FLAO</name>
<evidence type="ECO:0000313" key="2">
    <source>
        <dbReference type="Proteomes" id="UP001182991"/>
    </source>
</evidence>
<dbReference type="EMBL" id="JAVRBG010000008">
    <property type="protein sequence ID" value="MDT0294916.1"/>
    <property type="molecule type" value="Genomic_DNA"/>
</dbReference>
<accession>A0ABU2KJM8</accession>
<dbReference type="SUPFAM" id="SSF51735">
    <property type="entry name" value="NAD(P)-binding Rossmann-fold domains"/>
    <property type="match status" value="1"/>
</dbReference>
<dbReference type="RefSeq" id="WP_311401844.1">
    <property type="nucleotide sequence ID" value="NZ_JAVRBG010000008.1"/>
</dbReference>
<proteinExistence type="predicted"/>
<dbReference type="Pfam" id="PF00106">
    <property type="entry name" value="adh_short"/>
    <property type="match status" value="1"/>
</dbReference>
<dbReference type="PANTHER" id="PTHR43975">
    <property type="entry name" value="ZGC:101858"/>
    <property type="match status" value="1"/>
</dbReference>